<dbReference type="GO" id="GO:0005948">
    <property type="term" value="C:acetolactate synthase complex"/>
    <property type="evidence" value="ECO:0007669"/>
    <property type="project" value="TreeGrafter"/>
</dbReference>
<organism evidence="5 6">
    <name type="scientific">Jiangella alkaliphila</name>
    <dbReference type="NCBI Taxonomy" id="419479"/>
    <lineage>
        <taxon>Bacteria</taxon>
        <taxon>Bacillati</taxon>
        <taxon>Actinomycetota</taxon>
        <taxon>Actinomycetes</taxon>
        <taxon>Jiangellales</taxon>
        <taxon>Jiangellaceae</taxon>
        <taxon>Jiangella</taxon>
    </lineage>
</organism>
<feature type="domain" description="Thiamine pyrophosphate enzyme N-terminal TPP-binding" evidence="4">
    <location>
        <begin position="8"/>
        <end position="113"/>
    </location>
</feature>
<sequence>MQSRPEYGSDVIVDLLDELGIEFVACNPGATFRGIHDSLVNYREGVPEIIECTHEEISVAIAHGYAKAAGRPMAAAVHDVVGLQHASMAVYNAWCDRAPVLVLGGTGPVDAARRRPWIDWIHTANVQATQVRDYTRWDDQPASIEAVPESLVRAYQLATGAPPGPVYVCFDSDVQEERLADGFAYRPPGDYAAPGPVAPDPAAVERIARWLLEAEAPVIAVETVDRSQAALDALVEVAEQVGAAVLEPSRDYGRPSLGFPSAHPLNATGLAAQLPEVDVVVSLEVRDLAALHGFRPRPDATIAVVGTAQFGAKAWAADLQRLQHCRLSLPASSAATALAMRAAVRALVEREPELAVAARDRAKRLAELTGAARERWAAFAAAQDGPGPVHPAWLARELLRATAGTDPVIANGSAYGYLHRLWDLRTVDSYLGSSGGAGLGYGIGAAIGAGLAHRDTGRLVVDIQSDGDFMMTPGALWTAAHHQVPMLVVMDNNRAFNNSVMHADRIARDRGRDPSRAGVGTAIDEPAIDFAAMARSMGVTAFGPCRTAAELPELLDAAVAAVVEQRVPVLVDVLTWVPEPD</sequence>
<evidence type="ECO:0000259" key="3">
    <source>
        <dbReference type="Pfam" id="PF02775"/>
    </source>
</evidence>
<dbReference type="SUPFAM" id="SSF52518">
    <property type="entry name" value="Thiamin diphosphate-binding fold (THDP-binding)"/>
    <property type="match status" value="2"/>
</dbReference>
<dbReference type="CDD" id="cd07035">
    <property type="entry name" value="TPP_PYR_POX_like"/>
    <property type="match status" value="1"/>
</dbReference>
<evidence type="ECO:0000313" key="5">
    <source>
        <dbReference type="EMBL" id="SDU37572.1"/>
    </source>
</evidence>
<evidence type="ECO:0000256" key="1">
    <source>
        <dbReference type="ARBA" id="ARBA00007812"/>
    </source>
</evidence>
<dbReference type="Proteomes" id="UP000182977">
    <property type="component" value="Chromosome I"/>
</dbReference>
<proteinExistence type="inferred from homology"/>
<dbReference type="AlphaFoldDB" id="A0A1H2I0A6"/>
<accession>A0A1H2I0A6</accession>
<dbReference type="GO" id="GO:0050660">
    <property type="term" value="F:flavin adenine dinucleotide binding"/>
    <property type="evidence" value="ECO:0007669"/>
    <property type="project" value="TreeGrafter"/>
</dbReference>
<dbReference type="RefSeq" id="WP_046766847.1">
    <property type="nucleotide sequence ID" value="NZ_KQ061220.1"/>
</dbReference>
<keyword evidence="6" id="KW-1185">Reference proteome</keyword>
<dbReference type="PANTHER" id="PTHR18968:SF164">
    <property type="entry name" value="PYRUVATE DECARBOXYLASE"/>
    <property type="match status" value="1"/>
</dbReference>
<dbReference type="InterPro" id="IPR011766">
    <property type="entry name" value="TPP_enzyme_TPP-bd"/>
</dbReference>
<dbReference type="STRING" id="419479.SAMN04488563_1358"/>
<gene>
    <name evidence="5" type="ORF">SAMN04488563_1358</name>
</gene>
<dbReference type="Pfam" id="PF02776">
    <property type="entry name" value="TPP_enzyme_N"/>
    <property type="match status" value="1"/>
</dbReference>
<dbReference type="OrthoDB" id="2443624at2"/>
<protein>
    <submittedName>
        <fullName evidence="5">Acetolactate synthase-1/2/3 large subunit</fullName>
    </submittedName>
</protein>
<dbReference type="EMBL" id="LT629791">
    <property type="protein sequence ID" value="SDU37572.1"/>
    <property type="molecule type" value="Genomic_DNA"/>
</dbReference>
<dbReference type="Pfam" id="PF02775">
    <property type="entry name" value="TPP_enzyme_C"/>
    <property type="match status" value="1"/>
</dbReference>
<evidence type="ECO:0000313" key="6">
    <source>
        <dbReference type="Proteomes" id="UP000182977"/>
    </source>
</evidence>
<dbReference type="GO" id="GO:0030976">
    <property type="term" value="F:thiamine pyrophosphate binding"/>
    <property type="evidence" value="ECO:0007669"/>
    <property type="project" value="InterPro"/>
</dbReference>
<evidence type="ECO:0000256" key="2">
    <source>
        <dbReference type="ARBA" id="ARBA00023052"/>
    </source>
</evidence>
<dbReference type="InterPro" id="IPR029035">
    <property type="entry name" value="DHS-like_NAD/FAD-binding_dom"/>
</dbReference>
<dbReference type="InterPro" id="IPR012001">
    <property type="entry name" value="Thiamin_PyroP_enz_TPP-bd_dom"/>
</dbReference>
<dbReference type="InterPro" id="IPR045229">
    <property type="entry name" value="TPP_enz"/>
</dbReference>
<dbReference type="GO" id="GO:0003984">
    <property type="term" value="F:acetolactate synthase activity"/>
    <property type="evidence" value="ECO:0007669"/>
    <property type="project" value="TreeGrafter"/>
</dbReference>
<reference evidence="6" key="1">
    <citation type="submission" date="2016-10" db="EMBL/GenBank/DDBJ databases">
        <authorList>
            <person name="Varghese N."/>
            <person name="Submissions S."/>
        </authorList>
    </citation>
    <scope>NUCLEOTIDE SEQUENCE [LARGE SCALE GENOMIC DNA]</scope>
    <source>
        <strain evidence="6">DSM 45079</strain>
    </source>
</reference>
<dbReference type="GO" id="GO:0009099">
    <property type="term" value="P:L-valine biosynthetic process"/>
    <property type="evidence" value="ECO:0007669"/>
    <property type="project" value="TreeGrafter"/>
</dbReference>
<dbReference type="Gene3D" id="3.40.50.970">
    <property type="match status" value="2"/>
</dbReference>
<dbReference type="InterPro" id="IPR029061">
    <property type="entry name" value="THDP-binding"/>
</dbReference>
<name>A0A1H2I0A6_9ACTN</name>
<dbReference type="Gene3D" id="3.40.50.1220">
    <property type="entry name" value="TPP-binding domain"/>
    <property type="match status" value="1"/>
</dbReference>
<evidence type="ECO:0000259" key="4">
    <source>
        <dbReference type="Pfam" id="PF02776"/>
    </source>
</evidence>
<keyword evidence="2" id="KW-0786">Thiamine pyrophosphate</keyword>
<dbReference type="GO" id="GO:0009097">
    <property type="term" value="P:isoleucine biosynthetic process"/>
    <property type="evidence" value="ECO:0007669"/>
    <property type="project" value="TreeGrafter"/>
</dbReference>
<dbReference type="GO" id="GO:0000287">
    <property type="term" value="F:magnesium ion binding"/>
    <property type="evidence" value="ECO:0007669"/>
    <property type="project" value="UniProtKB-ARBA"/>
</dbReference>
<dbReference type="SUPFAM" id="SSF52467">
    <property type="entry name" value="DHS-like NAD/FAD-binding domain"/>
    <property type="match status" value="1"/>
</dbReference>
<dbReference type="PANTHER" id="PTHR18968">
    <property type="entry name" value="THIAMINE PYROPHOSPHATE ENZYMES"/>
    <property type="match status" value="1"/>
</dbReference>
<comment type="similarity">
    <text evidence="1">Belongs to the TPP enzyme family.</text>
</comment>
<feature type="domain" description="Thiamine pyrophosphate enzyme TPP-binding" evidence="3">
    <location>
        <begin position="412"/>
        <end position="573"/>
    </location>
</feature>